<comment type="caution">
    <text evidence="1">The sequence shown here is derived from an EMBL/GenBank/DDBJ whole genome shotgun (WGS) entry which is preliminary data.</text>
</comment>
<keyword evidence="2" id="KW-1185">Reference proteome</keyword>
<evidence type="ECO:0000313" key="1">
    <source>
        <dbReference type="EMBL" id="KKB35348.1"/>
    </source>
</evidence>
<organism evidence="1 2">
    <name type="scientific">Bacillus thermotolerans</name>
    <name type="common">Quasibacillus thermotolerans</name>
    <dbReference type="NCBI Taxonomy" id="1221996"/>
    <lineage>
        <taxon>Bacteria</taxon>
        <taxon>Bacillati</taxon>
        <taxon>Bacillota</taxon>
        <taxon>Bacilli</taxon>
        <taxon>Bacillales</taxon>
        <taxon>Bacillaceae</taxon>
        <taxon>Bacillus</taxon>
    </lineage>
</organism>
<dbReference type="Proteomes" id="UP000031563">
    <property type="component" value="Unassembled WGS sequence"/>
</dbReference>
<reference evidence="1" key="1">
    <citation type="submission" date="2015-02" db="EMBL/GenBank/DDBJ databases">
        <title>Genome Assembly of Bacillaceae bacterium MTCC 8252.</title>
        <authorList>
            <person name="Verma A."/>
            <person name="Khatri I."/>
            <person name="Mual P."/>
            <person name="Subramanian S."/>
            <person name="Krishnamurthi S."/>
        </authorList>
    </citation>
    <scope>NUCLEOTIDE SEQUENCE [LARGE SCALE GENOMIC DNA]</scope>
    <source>
        <strain evidence="1">MTCC 8252</strain>
    </source>
</reference>
<gene>
    <name evidence="1" type="ORF">QY95_03482</name>
</gene>
<accession>A0A0F5HWZ4</accession>
<dbReference type="RefSeq" id="WP_039235206.1">
    <property type="nucleotide sequence ID" value="NZ_JWIQ02000058.1"/>
</dbReference>
<sequence length="89" mass="10625">MLYDDTRHLHVGYYENGYDLEAVALKRQSEDQWDIFFPFEQYGLKPAAQENEVSFEEFGTRIFSIPIKDLDYQLGSKKFEEWLSAHRII</sequence>
<evidence type="ECO:0000313" key="2">
    <source>
        <dbReference type="Proteomes" id="UP000031563"/>
    </source>
</evidence>
<proteinExistence type="predicted"/>
<dbReference type="STRING" id="1221996.QY95_03482"/>
<name>A0A0F5HWZ4_BACTR</name>
<accession>A0A0F5HQ13</accession>
<dbReference type="AlphaFoldDB" id="A0A0F5HWZ4"/>
<dbReference type="InterPro" id="IPR025047">
    <property type="entry name" value="DUF3986"/>
</dbReference>
<dbReference type="OrthoDB" id="2620614at2"/>
<protein>
    <recommendedName>
        <fullName evidence="3">DUF3986 family protein</fullName>
    </recommendedName>
</protein>
<evidence type="ECO:0008006" key="3">
    <source>
        <dbReference type="Google" id="ProtNLM"/>
    </source>
</evidence>
<dbReference type="EMBL" id="JWIR02000073">
    <property type="protein sequence ID" value="KKB35348.1"/>
    <property type="molecule type" value="Genomic_DNA"/>
</dbReference>
<dbReference type="Pfam" id="PF13143">
    <property type="entry name" value="DUF3986"/>
    <property type="match status" value="1"/>
</dbReference>